<proteinExistence type="predicted"/>
<sequence>MNELKINHLAVLVSVIWMFVLGFLWYGPLFGESWMSMVGLTMEDAQANPPGAGVWITNVISSVVPVCLMAWFFVKMNVRSLVAGAIHGFLIGFAFNLLPGMSGGMFSGDPYALAWLEGGFQAVGWAVSGMILGAWTKTK</sequence>
<feature type="transmembrane region" description="Helical" evidence="1">
    <location>
        <begin position="52"/>
        <end position="74"/>
    </location>
</feature>
<dbReference type="Pfam" id="PF08570">
    <property type="entry name" value="DUF1761"/>
    <property type="match status" value="1"/>
</dbReference>
<feature type="transmembrane region" description="Helical" evidence="1">
    <location>
        <begin position="81"/>
        <end position="98"/>
    </location>
</feature>
<keyword evidence="1" id="KW-1133">Transmembrane helix</keyword>
<gene>
    <name evidence="2" type="ORF">ACHKAR_07485</name>
</gene>
<comment type="caution">
    <text evidence="2">The sequence shown here is derived from an EMBL/GenBank/DDBJ whole genome shotgun (WGS) entry which is preliminary data.</text>
</comment>
<dbReference type="EMBL" id="JBIPKE010000014">
    <property type="protein sequence ID" value="MFH6983273.1"/>
    <property type="molecule type" value="Genomic_DNA"/>
</dbReference>
<accession>A0ABW7N6W1</accession>
<name>A0ABW7N6W1_9BACT</name>
<keyword evidence="3" id="KW-1185">Reference proteome</keyword>
<feature type="transmembrane region" description="Helical" evidence="1">
    <location>
        <begin position="118"/>
        <end position="136"/>
    </location>
</feature>
<evidence type="ECO:0000256" key="1">
    <source>
        <dbReference type="SAM" id="Phobius"/>
    </source>
</evidence>
<protein>
    <submittedName>
        <fullName evidence="2">DUF1761 domain-containing protein</fullName>
    </submittedName>
</protein>
<evidence type="ECO:0000313" key="3">
    <source>
        <dbReference type="Proteomes" id="UP001610063"/>
    </source>
</evidence>
<keyword evidence="1" id="KW-0812">Transmembrane</keyword>
<organism evidence="2 3">
    <name type="scientific">Marinoscillum luteum</name>
    <dbReference type="NCBI Taxonomy" id="861051"/>
    <lineage>
        <taxon>Bacteria</taxon>
        <taxon>Pseudomonadati</taxon>
        <taxon>Bacteroidota</taxon>
        <taxon>Cytophagia</taxon>
        <taxon>Cytophagales</taxon>
        <taxon>Reichenbachiellaceae</taxon>
        <taxon>Marinoscillum</taxon>
    </lineage>
</organism>
<keyword evidence="1" id="KW-0472">Membrane</keyword>
<feature type="transmembrane region" description="Helical" evidence="1">
    <location>
        <begin position="9"/>
        <end position="27"/>
    </location>
</feature>
<reference evidence="2 3" key="1">
    <citation type="journal article" date="2013" name="Int. J. Syst. Evol. Microbiol.">
        <title>Marinoscillum luteum sp. nov., isolated from marine sediment.</title>
        <authorList>
            <person name="Cha I.T."/>
            <person name="Park S.J."/>
            <person name="Kim S.J."/>
            <person name="Kim J.G."/>
            <person name="Jung M.Y."/>
            <person name="Shin K.S."/>
            <person name="Kwon K.K."/>
            <person name="Yang S.H."/>
            <person name="Seo Y.S."/>
            <person name="Rhee S.K."/>
        </authorList>
    </citation>
    <scope>NUCLEOTIDE SEQUENCE [LARGE SCALE GENOMIC DNA]</scope>
    <source>
        <strain evidence="2 3">KCTC 23939</strain>
    </source>
</reference>
<dbReference type="Proteomes" id="UP001610063">
    <property type="component" value="Unassembled WGS sequence"/>
</dbReference>
<evidence type="ECO:0000313" key="2">
    <source>
        <dbReference type="EMBL" id="MFH6983273.1"/>
    </source>
</evidence>
<dbReference type="RefSeq" id="WP_395416831.1">
    <property type="nucleotide sequence ID" value="NZ_JBIPKE010000014.1"/>
</dbReference>
<dbReference type="InterPro" id="IPR013879">
    <property type="entry name" value="DUF1761"/>
</dbReference>